<keyword evidence="2" id="KW-1185">Reference proteome</keyword>
<name>A0A101RS22_9ACTN</name>
<dbReference type="Proteomes" id="UP000054375">
    <property type="component" value="Unassembled WGS sequence"/>
</dbReference>
<gene>
    <name evidence="1" type="ORF">AQJ54_35910</name>
</gene>
<dbReference type="AlphaFoldDB" id="A0A101RS22"/>
<dbReference type="EMBL" id="LMWV01000031">
    <property type="protein sequence ID" value="KUN60610.1"/>
    <property type="molecule type" value="Genomic_DNA"/>
</dbReference>
<sequence length="110" mass="11999">MPTLPIDRQRLVEALQSHTLLRELCTEGLHGLHHIGHGFIHVSGDRLPLSGLGLHSAHEGGLSDSGRSMNVKEELCGCLRWLIEGVREGRQLALSAYESVPTLSSDQLLS</sequence>
<comment type="caution">
    <text evidence="1">The sequence shown here is derived from an EMBL/GenBank/DDBJ whole genome shotgun (WGS) entry which is preliminary data.</text>
</comment>
<accession>A0A101RS22</accession>
<proteinExistence type="predicted"/>
<reference evidence="1 2" key="1">
    <citation type="submission" date="2015-10" db="EMBL/GenBank/DDBJ databases">
        <title>Draft genome sequence of Streptomyces griseorubiginosus DSM 40469, type strain for the species Streptomyces griseorubiginosus.</title>
        <authorList>
            <person name="Ruckert C."/>
            <person name="Winkler A."/>
            <person name="Kalinowski J."/>
            <person name="Kampfer P."/>
            <person name="Glaeser S."/>
        </authorList>
    </citation>
    <scope>NUCLEOTIDE SEQUENCE [LARGE SCALE GENOMIC DNA]</scope>
    <source>
        <strain evidence="1 2">DSM 40469</strain>
    </source>
</reference>
<evidence type="ECO:0000313" key="1">
    <source>
        <dbReference type="EMBL" id="KUN60610.1"/>
    </source>
</evidence>
<evidence type="ECO:0000313" key="2">
    <source>
        <dbReference type="Proteomes" id="UP000054375"/>
    </source>
</evidence>
<organism evidence="1 2">
    <name type="scientific">Streptomyces griseorubiginosus</name>
    <dbReference type="NCBI Taxonomy" id="67304"/>
    <lineage>
        <taxon>Bacteria</taxon>
        <taxon>Bacillati</taxon>
        <taxon>Actinomycetota</taxon>
        <taxon>Actinomycetes</taxon>
        <taxon>Kitasatosporales</taxon>
        <taxon>Streptomycetaceae</taxon>
        <taxon>Streptomyces</taxon>
    </lineage>
</organism>
<protein>
    <submittedName>
        <fullName evidence="1">Uncharacterized protein</fullName>
    </submittedName>
</protein>